<dbReference type="InterPro" id="IPR036390">
    <property type="entry name" value="WH_DNA-bd_sf"/>
</dbReference>
<evidence type="ECO:0000256" key="4">
    <source>
        <dbReference type="ARBA" id="ARBA00023163"/>
    </source>
</evidence>
<dbReference type="Gene3D" id="1.10.10.10">
    <property type="entry name" value="Winged helix-like DNA-binding domain superfamily/Winged helix DNA-binding domain"/>
    <property type="match status" value="1"/>
</dbReference>
<evidence type="ECO:0000256" key="2">
    <source>
        <dbReference type="ARBA" id="ARBA00023015"/>
    </source>
</evidence>
<dbReference type="FunFam" id="1.10.10.10:FF:000001">
    <property type="entry name" value="LysR family transcriptional regulator"/>
    <property type="match status" value="1"/>
</dbReference>
<dbReference type="SUPFAM" id="SSF53850">
    <property type="entry name" value="Periplasmic binding protein-like II"/>
    <property type="match status" value="1"/>
</dbReference>
<dbReference type="Pfam" id="PF00126">
    <property type="entry name" value="HTH_1"/>
    <property type="match status" value="1"/>
</dbReference>
<dbReference type="Proteomes" id="UP000004386">
    <property type="component" value="Unassembled WGS sequence"/>
</dbReference>
<keyword evidence="4" id="KW-0804">Transcription</keyword>
<feature type="domain" description="HTH lysR-type" evidence="5">
    <location>
        <begin position="16"/>
        <end position="68"/>
    </location>
</feature>
<dbReference type="InterPro" id="IPR000847">
    <property type="entry name" value="LysR_HTH_N"/>
</dbReference>
<dbReference type="SUPFAM" id="SSF46785">
    <property type="entry name" value="Winged helix' DNA-binding domain"/>
    <property type="match status" value="1"/>
</dbReference>
<proteinExistence type="inferred from homology"/>
<comment type="caution">
    <text evidence="6">The sequence shown here is derived from an EMBL/GenBank/DDBJ whole genome shotgun (WGS) entry which is preliminary data.</text>
</comment>
<dbReference type="GO" id="GO:0003700">
    <property type="term" value="F:DNA-binding transcription factor activity"/>
    <property type="evidence" value="ECO:0007669"/>
    <property type="project" value="InterPro"/>
</dbReference>
<dbReference type="HOGENOM" id="CLU_039613_6_0_5"/>
<evidence type="ECO:0000313" key="7">
    <source>
        <dbReference type="Proteomes" id="UP000004386"/>
    </source>
</evidence>
<dbReference type="Gene3D" id="3.40.190.290">
    <property type="match status" value="1"/>
</dbReference>
<dbReference type="PRINTS" id="PR00039">
    <property type="entry name" value="HTHLYSR"/>
</dbReference>
<comment type="similarity">
    <text evidence="1">Belongs to the LysR transcriptional regulatory family.</text>
</comment>
<dbReference type="GO" id="GO:0003677">
    <property type="term" value="F:DNA binding"/>
    <property type="evidence" value="ECO:0007669"/>
    <property type="project" value="UniProtKB-KW"/>
</dbReference>
<evidence type="ECO:0000259" key="5">
    <source>
        <dbReference type="PROSITE" id="PS50931"/>
    </source>
</evidence>
<dbReference type="Pfam" id="PF03466">
    <property type="entry name" value="LysR_substrate"/>
    <property type="match status" value="1"/>
</dbReference>
<dbReference type="GO" id="GO:0005829">
    <property type="term" value="C:cytosol"/>
    <property type="evidence" value="ECO:0007669"/>
    <property type="project" value="TreeGrafter"/>
</dbReference>
<dbReference type="InterPro" id="IPR005119">
    <property type="entry name" value="LysR_subst-bd"/>
</dbReference>
<name>C4WLB6_9HYPH</name>
<evidence type="ECO:0000313" key="6">
    <source>
        <dbReference type="EMBL" id="EEQ92938.1"/>
    </source>
</evidence>
<evidence type="ECO:0000256" key="3">
    <source>
        <dbReference type="ARBA" id="ARBA00023125"/>
    </source>
</evidence>
<keyword evidence="3" id="KW-0238">DNA-binding</keyword>
<protein>
    <submittedName>
        <fullName evidence="6">LysR family transcriptional regulator</fullName>
    </submittedName>
</protein>
<dbReference type="PANTHER" id="PTHR30419:SF8">
    <property type="entry name" value="NITROGEN ASSIMILATION TRANSCRIPTIONAL ACTIVATOR-RELATED"/>
    <property type="match status" value="1"/>
</dbReference>
<organism evidence="6 7">
    <name type="scientific">Brucella intermedia LMG 3301</name>
    <dbReference type="NCBI Taxonomy" id="641118"/>
    <lineage>
        <taxon>Bacteria</taxon>
        <taxon>Pseudomonadati</taxon>
        <taxon>Pseudomonadota</taxon>
        <taxon>Alphaproteobacteria</taxon>
        <taxon>Hyphomicrobiales</taxon>
        <taxon>Brucellaceae</taxon>
        <taxon>Brucella/Ochrobactrum group</taxon>
        <taxon>Brucella</taxon>
    </lineage>
</organism>
<dbReference type="InterPro" id="IPR050950">
    <property type="entry name" value="HTH-type_LysR_regulators"/>
</dbReference>
<dbReference type="InterPro" id="IPR036388">
    <property type="entry name" value="WH-like_DNA-bd_sf"/>
</dbReference>
<gene>
    <name evidence="6" type="ORF">OINT_2000060</name>
</gene>
<keyword evidence="2" id="KW-0805">Transcription regulation</keyword>
<sequence>MLFRQSRKSVMQHIALRYFLEVARTGSITEASAQMNVSGSAISRQISRLETELAVELFERRPRGMVLSPAGELLVKHVRRIALDTERALADVREMRGPQRGLVRVATYEGFAVDRLARIIADFRAQFPGVLFHVWVGNSSEICERVNEGNADIGITYSYSAPAGVKIERIARRPMYALIPRSHPLARRKQVTLADLSTEPMAMPDKGRTQRQLIDTALATKGLAMDPVFSTNSMATLKVFAFAAETIMFSSSAGSKDNTLPENIVAIPVVDETMKASVLQIVTMQGRNLPRSIAAFLDFLGQSVIER</sequence>
<dbReference type="PANTHER" id="PTHR30419">
    <property type="entry name" value="HTH-TYPE TRANSCRIPTIONAL REGULATOR YBHD"/>
    <property type="match status" value="1"/>
</dbReference>
<reference evidence="6 7" key="1">
    <citation type="submission" date="2009-05" db="EMBL/GenBank/DDBJ databases">
        <authorList>
            <person name="Setubal J.C."/>
            <person name="Boyle S."/>
            <person name="Crasta O.R."/>
            <person name="Gillespie J.J."/>
            <person name="Kenyon R.W."/>
            <person name="Lu J."/>
            <person name="Mane S."/>
            <person name="Nagrani S."/>
            <person name="Shallom J.M."/>
            <person name="Shallom S."/>
            <person name="Shukla M."/>
            <person name="Snyder E.E."/>
            <person name="Sobral B.W."/>
            <person name="Wattam A.R."/>
            <person name="Will R."/>
            <person name="Williams K."/>
            <person name="Yoo H."/>
            <person name="Munk C."/>
            <person name="Tapia R."/>
            <person name="Green L."/>
            <person name="Rogers Y."/>
            <person name="Detter J.C."/>
            <person name="Bruce D."/>
            <person name="Brettin T.S."/>
            <person name="Tsolis R."/>
        </authorList>
    </citation>
    <scope>NUCLEOTIDE SEQUENCE [LARGE SCALE GENOMIC DNA]</scope>
    <source>
        <strain evidence="6 7">LMG 3301</strain>
    </source>
</reference>
<accession>C4WLB6</accession>
<dbReference type="PROSITE" id="PS50931">
    <property type="entry name" value="HTH_LYSR"/>
    <property type="match status" value="1"/>
</dbReference>
<dbReference type="AlphaFoldDB" id="C4WLB6"/>
<dbReference type="EMBL" id="ACQA01000002">
    <property type="protein sequence ID" value="EEQ92938.1"/>
    <property type="molecule type" value="Genomic_DNA"/>
</dbReference>
<evidence type="ECO:0000256" key="1">
    <source>
        <dbReference type="ARBA" id="ARBA00009437"/>
    </source>
</evidence>